<protein>
    <submittedName>
        <fullName evidence="1">Uncharacterized protein</fullName>
    </submittedName>
</protein>
<name>I7JA32_BABMR</name>
<evidence type="ECO:0000313" key="2">
    <source>
        <dbReference type="Proteomes" id="UP000002899"/>
    </source>
</evidence>
<accession>I7JA32</accession>
<keyword evidence="2" id="KW-1185">Reference proteome</keyword>
<organism evidence="1 2">
    <name type="scientific">Babesia microti (strain RI)</name>
    <dbReference type="NCBI Taxonomy" id="1133968"/>
    <lineage>
        <taxon>Eukaryota</taxon>
        <taxon>Sar</taxon>
        <taxon>Alveolata</taxon>
        <taxon>Apicomplexa</taxon>
        <taxon>Aconoidasida</taxon>
        <taxon>Piroplasmida</taxon>
        <taxon>Babesiidae</taxon>
        <taxon>Babesia</taxon>
    </lineage>
</organism>
<reference evidence="1 2" key="1">
    <citation type="journal article" date="2012" name="Nucleic Acids Res.">
        <title>Sequencing of the smallest Apicomplexan genome from the human pathogen Babesia microti.</title>
        <authorList>
            <person name="Cornillot E."/>
            <person name="Hadj-Kaddour K."/>
            <person name="Dassouli A."/>
            <person name="Noel B."/>
            <person name="Ranwez V."/>
            <person name="Vacherie B."/>
            <person name="Augagneur Y."/>
            <person name="Bres V."/>
            <person name="Duclos A."/>
            <person name="Randazzo S."/>
            <person name="Carcy B."/>
            <person name="Debierre-Grockiego F."/>
            <person name="Delbecq S."/>
            <person name="Moubri-Menage K."/>
            <person name="Shams-Eldin H."/>
            <person name="Usmani-Brown S."/>
            <person name="Bringaud F."/>
            <person name="Wincker P."/>
            <person name="Vivares C.P."/>
            <person name="Schwarz R.T."/>
            <person name="Schetters T.P."/>
            <person name="Krause P.J."/>
            <person name="Gorenflot A."/>
            <person name="Berry V."/>
            <person name="Barbe V."/>
            <person name="Ben Mamoun C."/>
        </authorList>
    </citation>
    <scope>NUCLEOTIDE SEQUENCE [LARGE SCALE GENOMIC DNA]</scope>
    <source>
        <strain evidence="1 2">RI</strain>
    </source>
</reference>
<dbReference type="KEGG" id="bmic:BMR1_02g02105"/>
<dbReference type="EMBL" id="FO082872">
    <property type="protein sequence ID" value="CCF73579.1"/>
    <property type="molecule type" value="Genomic_DNA"/>
</dbReference>
<proteinExistence type="predicted"/>
<evidence type="ECO:0000313" key="1">
    <source>
        <dbReference type="EMBL" id="CCF73579.1"/>
    </source>
</evidence>
<reference evidence="1 2" key="2">
    <citation type="journal article" date="2013" name="PLoS ONE">
        <title>Whole genome mapping and re-organization of the nuclear and mitochondrial genomes of Babesia microti isolates.</title>
        <authorList>
            <person name="Cornillot E."/>
            <person name="Dassouli A."/>
            <person name="Garg A."/>
            <person name="Pachikara N."/>
            <person name="Randazzo S."/>
            <person name="Depoix D."/>
            <person name="Carcy B."/>
            <person name="Delbecq S."/>
            <person name="Frutos R."/>
            <person name="Silva J.C."/>
            <person name="Sutton R."/>
            <person name="Krause P.J."/>
            <person name="Mamoun C.B."/>
        </authorList>
    </citation>
    <scope>NUCLEOTIDE SEQUENCE [LARGE SCALE GENOMIC DNA]</scope>
    <source>
        <strain evidence="1 2">RI</strain>
    </source>
</reference>
<dbReference type="AlphaFoldDB" id="I7JA32"/>
<sequence length="992" mass="112762">METIAINISELFTERDPKLYIKALKKITNTLKNAGNIQFPSNLTLCLLSKFSESISNIDYPNHKLVCKDFLYFFTIYLKNCPLSTYKDYFISLVSQGLRLSDHLNKVKPIASVDITLLVDYFASIFTVFKGKIKVENATNGEISVEGSIVGATIHSLLQFIDDGVKNPNCFSILNNISESIDRQIAINYYPGICSRLGRFIIKSTNDLTKVYALESLGFWVTKVIDSSRYKLKLKDKINALHNSTDYPVEFAIITKNDTNLVELIINTNSILQSIVRIKSNNPNVIIAFIKFYGQILEKCNHFISKTLHSNIVTYLLSNCKHYNEAAKILQSDNHNIVVSRDVVGRSMANDDFIASIDLFQGYHHLTQSDIIRLDTYVVFNWILKLSEQQFFGINYSDTSSIDKFFKYGREVSSVITNYYKWHLNDAQKYEIVESLSESLITHVIGQNTQSCTSKWLANLNNFRTSSLQIELQPSILIPSIANIGFLIESLDKMPSLNGIVTSFRAFLHIISAKNYLDNEDKLLLCNIYWTLNKCIKHKLQLMDCGIHSLLFDTIHLTCSNTDISSYLLEFMNSFYGDIIPLLSKYSGHLTNTCRAIIVSYDIEKQENNYNLLKAKNVIGFIGKFGLEQGNTALSQLALDILNIPIYLRQSNENSLVKPLISDNSIMECDEEFVITVLTSILLSFQKEISRSRDCRKAIANDLLSRDIKDCVCDDDVAAIPEDILQPLIPIDSLGKFGLYRRVATSVVARARHAMLLIESRYNLACKASMVVLLSLYILSTDTSELLPRISEIFPMVLKNINSSIVLSAYAIVILKYCNLVASEFVKHKQNDIVNQIYQRLVRSELAGEADERHLSSRFIFQSFALEYLVIITETKQFCLQTIFQIALLFSQNDAAPKLKELNRKLWVNLKDISPNHVLLLMRCIIDENLASRDILLGEILGNYHHIKIDNLHTEMLVEIESIEPKIALKIFSSFPLKQIPLENLTNGGFVY</sequence>
<dbReference type="Proteomes" id="UP000002899">
    <property type="component" value="Chromosome II"/>
</dbReference>
<reference evidence="1 2" key="3">
    <citation type="journal article" date="2016" name="Sci. Rep.">
        <title>Genome-wide diversity and gene expression profiling of Babesia microti isolates identify polymorphic genes that mediate host-pathogen interactions.</title>
        <authorList>
            <person name="Silva J.C."/>
            <person name="Cornillot E."/>
            <person name="McCracken C."/>
            <person name="Usmani-Brown S."/>
            <person name="Dwivedi A."/>
            <person name="Ifeonu O.O."/>
            <person name="Crabtree J."/>
            <person name="Gotia H.T."/>
            <person name="Virji A.Z."/>
            <person name="Reynes C."/>
            <person name="Colinge J."/>
            <person name="Kumar V."/>
            <person name="Lawres L."/>
            <person name="Pazzi J.E."/>
            <person name="Pablo J.V."/>
            <person name="Hung C."/>
            <person name="Brancato J."/>
            <person name="Kumari P."/>
            <person name="Orvis J."/>
            <person name="Tretina K."/>
            <person name="Chibucos M."/>
            <person name="Ott S."/>
            <person name="Sadzewicz L."/>
            <person name="Sengamalay N."/>
            <person name="Shetty A.C."/>
            <person name="Su Q."/>
            <person name="Tallon L."/>
            <person name="Fraser C.M."/>
            <person name="Frutos R."/>
            <person name="Molina D.M."/>
            <person name="Krause P.J."/>
            <person name="Ben Mamoun C."/>
        </authorList>
    </citation>
    <scope>NUCLEOTIDE SEQUENCE [LARGE SCALE GENOMIC DNA]</scope>
    <source>
        <strain evidence="1 2">RI</strain>
    </source>
</reference>
<dbReference type="GeneID" id="24424207"/>
<gene>
    <name evidence="1" type="ORF">BMR1_02g02105</name>
</gene>
<dbReference type="VEuPathDB" id="PiroplasmaDB:BMR1_02g02105"/>
<dbReference type="RefSeq" id="XP_012648188.1">
    <property type="nucleotide sequence ID" value="XM_012792734.1"/>
</dbReference>